<comment type="caution">
    <text evidence="1">The sequence shown here is derived from an EMBL/GenBank/DDBJ whole genome shotgun (WGS) entry which is preliminary data.</text>
</comment>
<gene>
    <name evidence="1" type="ORF">KCG48_06690</name>
</gene>
<dbReference type="InterPro" id="IPR003735">
    <property type="entry name" value="Metal_Tscrpt_repr"/>
</dbReference>
<dbReference type="GO" id="GO:0003677">
    <property type="term" value="F:DNA binding"/>
    <property type="evidence" value="ECO:0007669"/>
    <property type="project" value="InterPro"/>
</dbReference>
<keyword evidence="2" id="KW-1185">Reference proteome</keyword>
<dbReference type="PANTHER" id="PTHR33677:SF3">
    <property type="entry name" value="COPPER-SENSING TRANSCRIPTIONAL REPRESSOR RICR"/>
    <property type="match status" value="1"/>
</dbReference>
<evidence type="ECO:0000313" key="1">
    <source>
        <dbReference type="EMBL" id="MBR0576027.1"/>
    </source>
</evidence>
<proteinExistence type="predicted"/>
<organism evidence="1 2">
    <name type="scientific">Proteiniclasticum sediminis</name>
    <dbReference type="NCBI Taxonomy" id="2804028"/>
    <lineage>
        <taxon>Bacteria</taxon>
        <taxon>Bacillati</taxon>
        <taxon>Bacillota</taxon>
        <taxon>Clostridia</taxon>
        <taxon>Eubacteriales</taxon>
        <taxon>Clostridiaceae</taxon>
        <taxon>Proteiniclasticum</taxon>
    </lineage>
</organism>
<dbReference type="PANTHER" id="PTHR33677">
    <property type="entry name" value="TRANSCRIPTIONAL REPRESSOR FRMR-RELATED"/>
    <property type="match status" value="1"/>
</dbReference>
<name>A0A941HRA4_9CLOT</name>
<dbReference type="AlphaFoldDB" id="A0A941HRA4"/>
<protein>
    <submittedName>
        <fullName evidence="1">Metal-sensitive transcriptional regulator</fullName>
    </submittedName>
</protein>
<dbReference type="GO" id="GO:0046872">
    <property type="term" value="F:metal ion binding"/>
    <property type="evidence" value="ECO:0007669"/>
    <property type="project" value="InterPro"/>
</dbReference>
<dbReference type="Pfam" id="PF02583">
    <property type="entry name" value="Trns_repr_metal"/>
    <property type="match status" value="1"/>
</dbReference>
<dbReference type="InterPro" id="IPR038390">
    <property type="entry name" value="Metal_Tscrpt_repr_sf"/>
</dbReference>
<dbReference type="Gene3D" id="1.20.58.1000">
    <property type="entry name" value="Metal-sensitive repressor, helix protomer"/>
    <property type="match status" value="1"/>
</dbReference>
<accession>A0A941HRA4</accession>
<evidence type="ECO:0000313" key="2">
    <source>
        <dbReference type="Proteomes" id="UP000675379"/>
    </source>
</evidence>
<dbReference type="RefSeq" id="WP_211800769.1">
    <property type="nucleotide sequence ID" value="NZ_JAGSCS010000006.1"/>
</dbReference>
<dbReference type="EMBL" id="JAGSCS010000006">
    <property type="protein sequence ID" value="MBR0576027.1"/>
    <property type="molecule type" value="Genomic_DNA"/>
</dbReference>
<sequence>MSTNPNPPNSHSHSHTETKQVLHRLARASGHLDAVRKMVEEGQNCSDVLIQLSAVISALNRAGKVLLLDHLKHCVTDAEEGLGAWEEVEDALDKFFR</sequence>
<reference evidence="1" key="1">
    <citation type="submission" date="2021-04" db="EMBL/GenBank/DDBJ databases">
        <title>Proteiniclasticum sedimins sp. nov., an obligate anaerobic bacterium isolated from anaerobic sludge.</title>
        <authorList>
            <person name="Liu J."/>
        </authorList>
    </citation>
    <scope>NUCLEOTIDE SEQUENCE</scope>
    <source>
        <strain evidence="1">BAD-10</strain>
    </source>
</reference>
<dbReference type="Proteomes" id="UP000675379">
    <property type="component" value="Unassembled WGS sequence"/>
</dbReference>
<dbReference type="GO" id="GO:0045892">
    <property type="term" value="P:negative regulation of DNA-templated transcription"/>
    <property type="evidence" value="ECO:0007669"/>
    <property type="project" value="UniProtKB-ARBA"/>
</dbReference>